<proteinExistence type="predicted"/>
<keyword evidence="1" id="KW-0472">Membrane</keyword>
<dbReference type="EMBL" id="CP095474">
    <property type="protein sequence ID" value="URN17307.1"/>
    <property type="molecule type" value="Genomic_DNA"/>
</dbReference>
<sequence length="121" mass="13017">MLGAVTGLLDRAVDVFTVVVGLGCTWLGCRAVVRPQGPHRPPAPVREPAWVVRVWGIGFVVLGISLAIETVTLMAGGESGRAGDVIRWVAGPLVVGSIVAAFTARWWERHRNRTPKGERRA</sequence>
<dbReference type="RefSeq" id="WP_010472522.1">
    <property type="nucleotide sequence ID" value="NZ_CP095474.1"/>
</dbReference>
<keyword evidence="1" id="KW-0812">Transmembrane</keyword>
<reference evidence="2" key="1">
    <citation type="submission" date="2022-04" db="EMBL/GenBank/DDBJ databases">
        <title>Systematic whole-genome sequencing reveals an unexpected diversity among actinomycetoma pathogens and provides insights into their antibacterial susceptibilities.</title>
        <authorList>
            <person name="Watson A.K."/>
            <person name="Kepplinger B."/>
            <person name="Bakhiet S.M."/>
            <person name="Mhmoud N.A."/>
            <person name="Chapman J."/>
            <person name="Allenby N."/>
            <person name="Mickiewicz K."/>
            <person name="Goodfellow M."/>
            <person name="Fahal A.H."/>
            <person name="Errington J."/>
        </authorList>
    </citation>
    <scope>NUCLEOTIDE SEQUENCE</scope>
    <source>
        <strain evidence="2">SD 504</strain>
    </source>
</reference>
<feature type="transmembrane region" description="Helical" evidence="1">
    <location>
        <begin position="12"/>
        <end position="33"/>
    </location>
</feature>
<dbReference type="Proteomes" id="UP001056383">
    <property type="component" value="Chromosome"/>
</dbReference>
<evidence type="ECO:0000313" key="2">
    <source>
        <dbReference type="EMBL" id="URN17307.1"/>
    </source>
</evidence>
<protein>
    <submittedName>
        <fullName evidence="2">Uncharacterized protein</fullName>
    </submittedName>
</protein>
<keyword evidence="1" id="KW-1133">Transmembrane helix</keyword>
<feature type="transmembrane region" description="Helical" evidence="1">
    <location>
        <begin position="88"/>
        <end position="107"/>
    </location>
</feature>
<evidence type="ECO:0000256" key="1">
    <source>
        <dbReference type="SAM" id="Phobius"/>
    </source>
</evidence>
<feature type="transmembrane region" description="Helical" evidence="1">
    <location>
        <begin position="54"/>
        <end position="76"/>
    </location>
</feature>
<name>A0ABY4TEE1_9ACTN</name>
<gene>
    <name evidence="2" type="ORF">MW084_16795</name>
</gene>
<keyword evidence="3" id="KW-1185">Reference proteome</keyword>
<accession>A0ABY4TEE1</accession>
<evidence type="ECO:0000313" key="3">
    <source>
        <dbReference type="Proteomes" id="UP001056383"/>
    </source>
</evidence>
<organism evidence="2 3">
    <name type="scientific">Streptomyces sudanensis</name>
    <dbReference type="NCBI Taxonomy" id="436397"/>
    <lineage>
        <taxon>Bacteria</taxon>
        <taxon>Bacillati</taxon>
        <taxon>Actinomycetota</taxon>
        <taxon>Actinomycetes</taxon>
        <taxon>Kitasatosporales</taxon>
        <taxon>Streptomycetaceae</taxon>
        <taxon>Streptomyces</taxon>
    </lineage>
</organism>